<keyword evidence="1" id="KW-1133">Transmembrane helix</keyword>
<dbReference type="EMBL" id="VLLF01000006">
    <property type="protein sequence ID" value="TWI86107.1"/>
    <property type="molecule type" value="Genomic_DNA"/>
</dbReference>
<evidence type="ECO:0000256" key="1">
    <source>
        <dbReference type="SAM" id="Phobius"/>
    </source>
</evidence>
<dbReference type="InterPro" id="IPR046093">
    <property type="entry name" value="DUF6111"/>
</dbReference>
<proteinExistence type="predicted"/>
<evidence type="ECO:0000313" key="2">
    <source>
        <dbReference type="EMBL" id="TWI86107.1"/>
    </source>
</evidence>
<keyword evidence="3" id="KW-1185">Reference proteome</keyword>
<protein>
    <submittedName>
        <fullName evidence="2">Uncharacterized protein</fullName>
    </submittedName>
</protein>
<name>A0A562SXP1_9HYPH</name>
<keyword evidence="1" id="KW-0472">Membrane</keyword>
<evidence type="ECO:0000313" key="3">
    <source>
        <dbReference type="Proteomes" id="UP000320593"/>
    </source>
</evidence>
<comment type="caution">
    <text evidence="2">The sequence shown here is derived from an EMBL/GenBank/DDBJ whole genome shotgun (WGS) entry which is preliminary data.</text>
</comment>
<dbReference type="Pfam" id="PF19606">
    <property type="entry name" value="DUF6111"/>
    <property type="match status" value="1"/>
</dbReference>
<dbReference type="OrthoDB" id="7366326at2"/>
<sequence length="86" mass="9709">MIRVVLSHLVLFLLPFIGYAVYLFLKKKAQTKENWQAGPMPWLALTGLVLVLGGLVFFASFKQMPEGTEYRPSQMRDGVFVPGGYE</sequence>
<dbReference type="RefSeq" id="WP_145344309.1">
    <property type="nucleotide sequence ID" value="NZ_SMLY01000074.1"/>
</dbReference>
<organism evidence="2 3">
    <name type="scientific">Roseibium hamelinense</name>
    <dbReference type="NCBI Taxonomy" id="150831"/>
    <lineage>
        <taxon>Bacteria</taxon>
        <taxon>Pseudomonadati</taxon>
        <taxon>Pseudomonadota</taxon>
        <taxon>Alphaproteobacteria</taxon>
        <taxon>Hyphomicrobiales</taxon>
        <taxon>Stappiaceae</taxon>
        <taxon>Roseibium</taxon>
    </lineage>
</organism>
<dbReference type="Proteomes" id="UP000320593">
    <property type="component" value="Unassembled WGS sequence"/>
</dbReference>
<feature type="transmembrane region" description="Helical" evidence="1">
    <location>
        <begin position="42"/>
        <end position="61"/>
    </location>
</feature>
<keyword evidence="1" id="KW-0812">Transmembrane</keyword>
<reference evidence="2 3" key="1">
    <citation type="submission" date="2019-07" db="EMBL/GenBank/DDBJ databases">
        <title>Genomic Encyclopedia of Archaeal and Bacterial Type Strains, Phase II (KMG-II): from individual species to whole genera.</title>
        <authorList>
            <person name="Goeker M."/>
        </authorList>
    </citation>
    <scope>NUCLEOTIDE SEQUENCE [LARGE SCALE GENOMIC DNA]</scope>
    <source>
        <strain evidence="2 3">ATCC BAA-252</strain>
    </source>
</reference>
<gene>
    <name evidence="2" type="ORF">JM93_02815</name>
</gene>
<dbReference type="AlphaFoldDB" id="A0A562SXP1"/>
<accession>A0A562SXP1</accession>